<keyword evidence="1" id="KW-0472">Membrane</keyword>
<reference evidence="2 3" key="1">
    <citation type="submission" date="2020-01" db="EMBL/GenBank/DDBJ databases">
        <title>Genome analysis of Anaerocolumna sp. CBA3638.</title>
        <authorList>
            <person name="Kim J."/>
            <person name="Roh S.W."/>
        </authorList>
    </citation>
    <scope>NUCLEOTIDE SEQUENCE [LARGE SCALE GENOMIC DNA]</scope>
    <source>
        <strain evidence="2 3">CBA3638</strain>
    </source>
</reference>
<dbReference type="InterPro" id="IPR003718">
    <property type="entry name" value="OsmC/Ohr_fam"/>
</dbReference>
<name>A0A6P1TTV2_9FIRM</name>
<gene>
    <name evidence="2" type="ORF">Ana3638_23610</name>
</gene>
<feature type="transmembrane region" description="Helical" evidence="1">
    <location>
        <begin position="47"/>
        <end position="64"/>
    </location>
</feature>
<protein>
    <submittedName>
        <fullName evidence="2">OsmC family peroxiredoxin</fullName>
    </submittedName>
</protein>
<dbReference type="InterPro" id="IPR036102">
    <property type="entry name" value="OsmC/Ohrsf"/>
</dbReference>
<dbReference type="SUPFAM" id="SSF82784">
    <property type="entry name" value="OsmC-like"/>
    <property type="match status" value="1"/>
</dbReference>
<dbReference type="KEGG" id="anr:Ana3638_23610"/>
<dbReference type="PANTHER" id="PTHR34352">
    <property type="entry name" value="PROTEIN YHFA"/>
    <property type="match status" value="1"/>
</dbReference>
<sequence length="146" mass="16599">MSEQLIVTASLMNEKVKFKGVSRSNPEIILDYNPPIGDGEGYTSLELFLISLATCSGTSIAVLLRKMRKDVSGLRINIKGDRREQHPTYFEKIHLEFNLVSKDAEDADFEKAIKLSEESFCPVWNMVKNNVEISYEYNIERSGYIA</sequence>
<evidence type="ECO:0000313" key="3">
    <source>
        <dbReference type="Proteomes" id="UP000464314"/>
    </source>
</evidence>
<evidence type="ECO:0000256" key="1">
    <source>
        <dbReference type="SAM" id="Phobius"/>
    </source>
</evidence>
<dbReference type="Pfam" id="PF02566">
    <property type="entry name" value="OsmC"/>
    <property type="match status" value="1"/>
</dbReference>
<dbReference type="EMBL" id="CP048000">
    <property type="protein sequence ID" value="QHQ63391.1"/>
    <property type="molecule type" value="Genomic_DNA"/>
</dbReference>
<organism evidence="2 3">
    <name type="scientific">Anaerocolumna sedimenticola</name>
    <dbReference type="NCBI Taxonomy" id="2696063"/>
    <lineage>
        <taxon>Bacteria</taxon>
        <taxon>Bacillati</taxon>
        <taxon>Bacillota</taxon>
        <taxon>Clostridia</taxon>
        <taxon>Lachnospirales</taxon>
        <taxon>Lachnospiraceae</taxon>
        <taxon>Anaerocolumna</taxon>
    </lineage>
</organism>
<dbReference type="AlphaFoldDB" id="A0A6P1TTV2"/>
<proteinExistence type="predicted"/>
<dbReference type="InterPro" id="IPR015946">
    <property type="entry name" value="KH_dom-like_a/b"/>
</dbReference>
<keyword evidence="3" id="KW-1185">Reference proteome</keyword>
<dbReference type="PANTHER" id="PTHR34352:SF1">
    <property type="entry name" value="PROTEIN YHFA"/>
    <property type="match status" value="1"/>
</dbReference>
<evidence type="ECO:0000313" key="2">
    <source>
        <dbReference type="EMBL" id="QHQ63391.1"/>
    </source>
</evidence>
<dbReference type="Gene3D" id="3.30.300.20">
    <property type="match status" value="1"/>
</dbReference>
<accession>A0A6P1TTV2</accession>
<keyword evidence="1" id="KW-1133">Transmembrane helix</keyword>
<keyword evidence="1" id="KW-0812">Transmembrane</keyword>
<dbReference type="RefSeq" id="WP_161840213.1">
    <property type="nucleotide sequence ID" value="NZ_CP048000.1"/>
</dbReference>
<dbReference type="Proteomes" id="UP000464314">
    <property type="component" value="Chromosome"/>
</dbReference>